<dbReference type="EMBL" id="FWXH01000003">
    <property type="protein sequence ID" value="SMC21991.1"/>
    <property type="molecule type" value="Genomic_DNA"/>
</dbReference>
<dbReference type="OrthoDB" id="6636741at2"/>
<proteinExistence type="predicted"/>
<reference evidence="1 2" key="1">
    <citation type="submission" date="2017-04" db="EMBL/GenBank/DDBJ databases">
        <authorList>
            <person name="Afonso C.L."/>
            <person name="Miller P.J."/>
            <person name="Scott M.A."/>
            <person name="Spackman E."/>
            <person name="Goraichik I."/>
            <person name="Dimitrov K.M."/>
            <person name="Suarez D.L."/>
            <person name="Swayne D.E."/>
        </authorList>
    </citation>
    <scope>NUCLEOTIDE SEQUENCE [LARGE SCALE GENOMIC DNA]</scope>
    <source>
        <strain evidence="1 2">DSM 12555</strain>
    </source>
</reference>
<dbReference type="Proteomes" id="UP000192468">
    <property type="component" value="Unassembled WGS sequence"/>
</dbReference>
<protein>
    <submittedName>
        <fullName evidence="1">Uncharacterized protein</fullName>
    </submittedName>
</protein>
<evidence type="ECO:0000313" key="2">
    <source>
        <dbReference type="Proteomes" id="UP000192468"/>
    </source>
</evidence>
<dbReference type="AlphaFoldDB" id="A0A1W1XEP9"/>
<organism evidence="1 2">
    <name type="scientific">Clostridium acidisoli DSM 12555</name>
    <dbReference type="NCBI Taxonomy" id="1121291"/>
    <lineage>
        <taxon>Bacteria</taxon>
        <taxon>Bacillati</taxon>
        <taxon>Bacillota</taxon>
        <taxon>Clostridia</taxon>
        <taxon>Eubacteriales</taxon>
        <taxon>Clostridiaceae</taxon>
        <taxon>Clostridium</taxon>
    </lineage>
</organism>
<evidence type="ECO:0000313" key="1">
    <source>
        <dbReference type="EMBL" id="SMC21991.1"/>
    </source>
</evidence>
<gene>
    <name evidence="1" type="ORF">SAMN02745134_01506</name>
</gene>
<sequence>MDINYYRNPEVGDDFRNEGIIKSGNNVLIPRSTKYLDEDGFINWELAPEKGYVLDDKGNAIKNILTSKPSGNNRMFDRYGNEYGNYLSPVDSEGNSYAFEKRALPYVEDATTHHVYEETGDLSNIRNDIINSSLSDSRKQELLNKLGDNKTYIGEAKRNILPNKWSKTS</sequence>
<keyword evidence="2" id="KW-1185">Reference proteome</keyword>
<dbReference type="STRING" id="1121291.SAMN02745134_01506"/>
<accession>A0A1W1XEP9</accession>
<name>A0A1W1XEP9_9CLOT</name>
<dbReference type="RefSeq" id="WP_084114986.1">
    <property type="nucleotide sequence ID" value="NZ_FWXH01000003.1"/>
</dbReference>